<evidence type="ECO:0000313" key="3">
    <source>
        <dbReference type="Proteomes" id="UP000188268"/>
    </source>
</evidence>
<dbReference type="Gramene" id="OMP03779">
    <property type="protein sequence ID" value="OMP03779"/>
    <property type="gene ID" value="CCACVL1_02269"/>
</dbReference>
<feature type="compositionally biased region" description="Polar residues" evidence="1">
    <location>
        <begin position="25"/>
        <end position="41"/>
    </location>
</feature>
<dbReference type="Proteomes" id="UP000188268">
    <property type="component" value="Unassembled WGS sequence"/>
</dbReference>
<proteinExistence type="predicted"/>
<name>A0A1R3K9R5_COCAP</name>
<comment type="caution">
    <text evidence="2">The sequence shown here is derived from an EMBL/GenBank/DDBJ whole genome shotgun (WGS) entry which is preliminary data.</text>
</comment>
<accession>A0A1R3K9R5</accession>
<feature type="compositionally biased region" description="Basic and acidic residues" evidence="1">
    <location>
        <begin position="46"/>
        <end position="63"/>
    </location>
</feature>
<evidence type="ECO:0000313" key="2">
    <source>
        <dbReference type="EMBL" id="OMP03779.1"/>
    </source>
</evidence>
<feature type="region of interest" description="Disordered" evidence="1">
    <location>
        <begin position="25"/>
        <end position="63"/>
    </location>
</feature>
<organism evidence="2 3">
    <name type="scientific">Corchorus capsularis</name>
    <name type="common">Jute</name>
    <dbReference type="NCBI Taxonomy" id="210143"/>
    <lineage>
        <taxon>Eukaryota</taxon>
        <taxon>Viridiplantae</taxon>
        <taxon>Streptophyta</taxon>
        <taxon>Embryophyta</taxon>
        <taxon>Tracheophyta</taxon>
        <taxon>Spermatophyta</taxon>
        <taxon>Magnoliopsida</taxon>
        <taxon>eudicotyledons</taxon>
        <taxon>Gunneridae</taxon>
        <taxon>Pentapetalae</taxon>
        <taxon>rosids</taxon>
        <taxon>malvids</taxon>
        <taxon>Malvales</taxon>
        <taxon>Malvaceae</taxon>
        <taxon>Grewioideae</taxon>
        <taxon>Apeibeae</taxon>
        <taxon>Corchorus</taxon>
    </lineage>
</organism>
<dbReference type="EMBL" id="AWWV01005959">
    <property type="protein sequence ID" value="OMP03779.1"/>
    <property type="molecule type" value="Genomic_DNA"/>
</dbReference>
<evidence type="ECO:0000256" key="1">
    <source>
        <dbReference type="SAM" id="MobiDB-lite"/>
    </source>
</evidence>
<gene>
    <name evidence="2" type="ORF">CCACVL1_02269</name>
</gene>
<dbReference type="AlphaFoldDB" id="A0A1R3K9R5"/>
<protein>
    <submittedName>
        <fullName evidence="2">Uncharacterized protein</fullName>
    </submittedName>
</protein>
<reference evidence="2 3" key="1">
    <citation type="submission" date="2013-09" db="EMBL/GenBank/DDBJ databases">
        <title>Corchorus capsularis genome sequencing.</title>
        <authorList>
            <person name="Alam M."/>
            <person name="Haque M.S."/>
            <person name="Islam M.S."/>
            <person name="Emdad E.M."/>
            <person name="Islam M.M."/>
            <person name="Ahmed B."/>
            <person name="Halim A."/>
            <person name="Hossen Q.M.M."/>
            <person name="Hossain M.Z."/>
            <person name="Ahmed R."/>
            <person name="Khan M.M."/>
            <person name="Islam R."/>
            <person name="Rashid M.M."/>
            <person name="Khan S.A."/>
            <person name="Rahman M.S."/>
            <person name="Alam M."/>
        </authorList>
    </citation>
    <scope>NUCLEOTIDE SEQUENCE [LARGE SCALE GENOMIC DNA]</scope>
    <source>
        <strain evidence="3">cv. CVL-1</strain>
        <tissue evidence="2">Whole seedling</tissue>
    </source>
</reference>
<keyword evidence="3" id="KW-1185">Reference proteome</keyword>
<sequence length="63" mass="6921">MGVFVPKTSPLLRFCPSSSPSPFAQIPFSQIPNSPESNSKPISGESKFEFEVFSGGEDRNKRD</sequence>